<name>A0ABM8QZI0_9BACT</name>
<keyword evidence="2" id="KW-0732">Signal</keyword>
<evidence type="ECO:0008006" key="5">
    <source>
        <dbReference type="Google" id="ProtNLM"/>
    </source>
</evidence>
<protein>
    <recommendedName>
        <fullName evidence="5">Secreted protein</fullName>
    </recommendedName>
</protein>
<sequence length="135" mass="14978">MRIWIISSILITALFLSTTSLHAALSDEPRNSDQGIVCKGLMPERLLCDLYSQALATLREHVEINGMLPGNGSTGPRKGEFRLKFFPHGKSRSQEHLSAEGSFNLSPESKEPELTLRFKSSKPRQPDASLNLDTI</sequence>
<organism evidence="3 4">
    <name type="scientific">Nitrospira defluvii</name>
    <dbReference type="NCBI Taxonomy" id="330214"/>
    <lineage>
        <taxon>Bacteria</taxon>
        <taxon>Pseudomonadati</taxon>
        <taxon>Nitrospirota</taxon>
        <taxon>Nitrospiria</taxon>
        <taxon>Nitrospirales</taxon>
        <taxon>Nitrospiraceae</taxon>
        <taxon>Nitrospira</taxon>
    </lineage>
</organism>
<feature type="region of interest" description="Disordered" evidence="1">
    <location>
        <begin position="90"/>
        <end position="135"/>
    </location>
</feature>
<accession>A0ABM8QZI0</accession>
<dbReference type="RefSeq" id="WP_213041443.1">
    <property type="nucleotide sequence ID" value="NZ_CAJNBJ010000002.1"/>
</dbReference>
<evidence type="ECO:0000313" key="4">
    <source>
        <dbReference type="Proteomes" id="UP000675880"/>
    </source>
</evidence>
<evidence type="ECO:0000313" key="3">
    <source>
        <dbReference type="EMBL" id="CAE6725045.1"/>
    </source>
</evidence>
<gene>
    <name evidence="3" type="ORF">NSPZN2_100058</name>
</gene>
<dbReference type="Proteomes" id="UP000675880">
    <property type="component" value="Unassembled WGS sequence"/>
</dbReference>
<feature type="signal peptide" evidence="2">
    <location>
        <begin position="1"/>
        <end position="23"/>
    </location>
</feature>
<dbReference type="EMBL" id="CAJNBJ010000002">
    <property type="protein sequence ID" value="CAE6725045.1"/>
    <property type="molecule type" value="Genomic_DNA"/>
</dbReference>
<evidence type="ECO:0000256" key="2">
    <source>
        <dbReference type="SAM" id="SignalP"/>
    </source>
</evidence>
<reference evidence="3 4" key="1">
    <citation type="submission" date="2021-02" db="EMBL/GenBank/DDBJ databases">
        <authorList>
            <person name="Han P."/>
        </authorList>
    </citation>
    <scope>NUCLEOTIDE SEQUENCE [LARGE SCALE GENOMIC DNA]</scope>
    <source>
        <strain evidence="3">Candidatus Nitrospira sp. ZN2</strain>
    </source>
</reference>
<keyword evidence="4" id="KW-1185">Reference proteome</keyword>
<feature type="chain" id="PRO_5046411949" description="Secreted protein" evidence="2">
    <location>
        <begin position="24"/>
        <end position="135"/>
    </location>
</feature>
<evidence type="ECO:0000256" key="1">
    <source>
        <dbReference type="SAM" id="MobiDB-lite"/>
    </source>
</evidence>
<proteinExistence type="predicted"/>
<comment type="caution">
    <text evidence="3">The sequence shown here is derived from an EMBL/GenBank/DDBJ whole genome shotgun (WGS) entry which is preliminary data.</text>
</comment>